<evidence type="ECO:0000313" key="6">
    <source>
        <dbReference type="EMBL" id="KAG6499958.1"/>
    </source>
</evidence>
<dbReference type="GO" id="GO:0000122">
    <property type="term" value="P:negative regulation of transcription by RNA polymerase II"/>
    <property type="evidence" value="ECO:0007669"/>
    <property type="project" value="TreeGrafter"/>
</dbReference>
<evidence type="ECO:0000256" key="1">
    <source>
        <dbReference type="ARBA" id="ARBA00004123"/>
    </source>
</evidence>
<feature type="domain" description="Histone deacetylase interacting" evidence="5">
    <location>
        <begin position="177"/>
        <end position="252"/>
    </location>
</feature>
<dbReference type="InterPro" id="IPR036600">
    <property type="entry name" value="PAH_sf"/>
</dbReference>
<dbReference type="EMBL" id="JACMSC010000011">
    <property type="protein sequence ID" value="KAG6499958.1"/>
    <property type="molecule type" value="Genomic_DNA"/>
</dbReference>
<feature type="region of interest" description="Disordered" evidence="4">
    <location>
        <begin position="600"/>
        <end position="624"/>
    </location>
</feature>
<dbReference type="GO" id="GO:0000118">
    <property type="term" value="C:histone deacetylase complex"/>
    <property type="evidence" value="ECO:0007669"/>
    <property type="project" value="TreeGrafter"/>
</dbReference>
<comment type="caution">
    <text evidence="6">The sequence shown here is derived from an EMBL/GenBank/DDBJ whole genome shotgun (WGS) entry which is preliminary data.</text>
</comment>
<dbReference type="SMART" id="SM00761">
    <property type="entry name" value="HDAC_interact"/>
    <property type="match status" value="1"/>
</dbReference>
<dbReference type="InterPro" id="IPR031693">
    <property type="entry name" value="Sin3_C"/>
</dbReference>
<evidence type="ECO:0000256" key="2">
    <source>
        <dbReference type="ARBA" id="ARBA00022491"/>
    </source>
</evidence>
<evidence type="ECO:0000313" key="7">
    <source>
        <dbReference type="Proteomes" id="UP000734854"/>
    </source>
</evidence>
<dbReference type="SUPFAM" id="SSF47762">
    <property type="entry name" value="PAH2 domain"/>
    <property type="match status" value="1"/>
</dbReference>
<feature type="region of interest" description="Disordered" evidence="4">
    <location>
        <begin position="1"/>
        <end position="24"/>
    </location>
</feature>
<dbReference type="Pfam" id="PF16879">
    <property type="entry name" value="Sin3a_C"/>
    <property type="match status" value="1"/>
</dbReference>
<evidence type="ECO:0000256" key="4">
    <source>
        <dbReference type="SAM" id="MobiDB-lite"/>
    </source>
</evidence>
<gene>
    <name evidence="6" type="ORF">ZIOFF_039772</name>
</gene>
<feature type="compositionally biased region" description="Low complexity" evidence="4">
    <location>
        <begin position="926"/>
        <end position="947"/>
    </location>
</feature>
<dbReference type="PANTHER" id="PTHR12346:SF0">
    <property type="entry name" value="SIN3A, ISOFORM G"/>
    <property type="match status" value="1"/>
</dbReference>
<dbReference type="InterPro" id="IPR013194">
    <property type="entry name" value="HDAC_interact_dom"/>
</dbReference>
<dbReference type="GO" id="GO:0003714">
    <property type="term" value="F:transcription corepressor activity"/>
    <property type="evidence" value="ECO:0007669"/>
    <property type="project" value="InterPro"/>
</dbReference>
<feature type="region of interest" description="Disordered" evidence="4">
    <location>
        <begin position="919"/>
        <end position="947"/>
    </location>
</feature>
<dbReference type="AlphaFoldDB" id="A0A8J5KUJ9"/>
<evidence type="ECO:0000256" key="3">
    <source>
        <dbReference type="ARBA" id="ARBA00023242"/>
    </source>
</evidence>
<keyword evidence="3" id="KW-0539">Nucleus</keyword>
<accession>A0A8J5KUJ9</accession>
<dbReference type="InterPro" id="IPR039774">
    <property type="entry name" value="Sin3-like"/>
</dbReference>
<organism evidence="6 7">
    <name type="scientific">Zingiber officinale</name>
    <name type="common">Ginger</name>
    <name type="synonym">Amomum zingiber</name>
    <dbReference type="NCBI Taxonomy" id="94328"/>
    <lineage>
        <taxon>Eukaryota</taxon>
        <taxon>Viridiplantae</taxon>
        <taxon>Streptophyta</taxon>
        <taxon>Embryophyta</taxon>
        <taxon>Tracheophyta</taxon>
        <taxon>Spermatophyta</taxon>
        <taxon>Magnoliopsida</taxon>
        <taxon>Liliopsida</taxon>
        <taxon>Zingiberales</taxon>
        <taxon>Zingiberaceae</taxon>
        <taxon>Zingiber</taxon>
    </lineage>
</organism>
<sequence>MRGFKDDMDAAHDREPKRCRNSINEKPDSRYAKKYLMVLAHSLEVEEYQKFLKIMLDFRDKRKRKENIHLDAYCRNNQVECVKKVKTLLQGKPDLFLGFQDFLPKSLDAKDRRTCDKMPDCWDALNFIRKIKNRFSDNDHNYSSHIPIMEKDTLMDMGGKLSGSVSIKGKYLGVDPLSKGADVYYPVPRASYMTELDASVLNDRLVSVPSKSENCTSKFEMDMILCRMASTSQKVEDLLEKVHHNKNEPGTPFQIKNYLNDQDFRCIGQLYGDNGPEVVGFLCANASTVLPVISARLKQKQEEASRKHAEFNKVWSEACAKCYPRSLDHRSFQFKQQDRRNLASSVLLDEYRQINERMEDNLLLESVTGNGHSSPTMVFEYADREIHDVLHKIMEFYCGNYYNSKEEMDNVMRIWTTFLEPIFGVLTWLKDTESSKEKKYNSRSSVSTSAHIDVSLGAKGFVTHLNYSHTSNASNFLTPIGKKNVHNFEKWASVRNNSCSDAIHFHKNAHPSIEIPTDYESEREEGEISPEIHHGEGNFLNFEDSEMEKIVGFKNSSELIYQAEAKERSGQDNLNANNNNGSAERYRSNISKVYEPAVDASVSEDDGGNNAEESSYEHSGKKKCANQGFKSDRNWVVEMADADMYKAEGTSEPLSTFFTEISKPFAEHLPKQLHEGRGSRIFYGNSSFYLLFRLHQILYDRILSSKINASSTETQLRTLKKANPPTHYSKFKKALYSYLNGSTNKSEFEDDCFAFVGPQSYLLSTLDVLLSKLAKQLQEVASNKKENKFLQLYAYENSRRQSSELIYLRNACAIHHGDIFRFTCSMNPTKLTIQLAEHPSKESETTTVSKETNFETYVHNHILKSDPERKEMRKHFLNRNIPKSKSSCKNQMVNGLSLKTFNSSPKIYYEMGTEDCHIKRKKKKPSSSNDSSSFNRATSSSSRVKTS</sequence>
<keyword evidence="7" id="KW-1185">Reference proteome</keyword>
<proteinExistence type="predicted"/>
<name>A0A8J5KUJ9_ZINOF</name>
<dbReference type="PANTHER" id="PTHR12346">
    <property type="entry name" value="SIN3B-RELATED"/>
    <property type="match status" value="1"/>
</dbReference>
<dbReference type="GO" id="GO:0000785">
    <property type="term" value="C:chromatin"/>
    <property type="evidence" value="ECO:0007669"/>
    <property type="project" value="TreeGrafter"/>
</dbReference>
<dbReference type="Pfam" id="PF02671">
    <property type="entry name" value="PAH"/>
    <property type="match status" value="1"/>
</dbReference>
<keyword evidence="2" id="KW-0678">Repressor</keyword>
<protein>
    <recommendedName>
        <fullName evidence="5">Histone deacetylase interacting domain-containing protein</fullName>
    </recommendedName>
</protein>
<dbReference type="InterPro" id="IPR003822">
    <property type="entry name" value="PAH"/>
</dbReference>
<reference evidence="6 7" key="1">
    <citation type="submission" date="2020-08" db="EMBL/GenBank/DDBJ databases">
        <title>Plant Genome Project.</title>
        <authorList>
            <person name="Zhang R.-G."/>
        </authorList>
    </citation>
    <scope>NUCLEOTIDE SEQUENCE [LARGE SCALE GENOMIC DNA]</scope>
    <source>
        <tissue evidence="6">Rhizome</tissue>
    </source>
</reference>
<comment type="subcellular location">
    <subcellularLocation>
        <location evidence="1">Nucleus</location>
    </subcellularLocation>
</comment>
<evidence type="ECO:0000259" key="5">
    <source>
        <dbReference type="SMART" id="SM00761"/>
    </source>
</evidence>
<dbReference type="Gene3D" id="1.20.1160.11">
    <property type="entry name" value="Paired amphipathic helix"/>
    <property type="match status" value="1"/>
</dbReference>
<dbReference type="Proteomes" id="UP000734854">
    <property type="component" value="Unassembled WGS sequence"/>
</dbReference>